<protein>
    <recommendedName>
        <fullName evidence="3">17 kDa surface antigen</fullName>
    </recommendedName>
</protein>
<dbReference type="Pfam" id="PF05433">
    <property type="entry name" value="Rick_17kDa_Anti"/>
    <property type="match status" value="1"/>
</dbReference>
<accession>A0A9D1M5U6</accession>
<sequence>MNKYALLLALPLTAAGIAGCASDIDSNYYSTGSVGQVSQAQGCTVVSVRPIKVSTQNGAGTAIGGIAGGIAGSQIGGGNTAHLLGAVGGAILGGFAGNAAQEGLTSQQGYEYIVRLDNGNTVSTTQGADVLLNPGQRCQIIFGNPARIIPN</sequence>
<evidence type="ECO:0000256" key="3">
    <source>
        <dbReference type="ARBA" id="ARBA00015281"/>
    </source>
</evidence>
<reference evidence="10" key="2">
    <citation type="journal article" date="2021" name="PeerJ">
        <title>Extensive microbial diversity within the chicken gut microbiome revealed by metagenomics and culture.</title>
        <authorList>
            <person name="Gilroy R."/>
            <person name="Ravi A."/>
            <person name="Getino M."/>
            <person name="Pursley I."/>
            <person name="Horton D.L."/>
            <person name="Alikhan N.F."/>
            <person name="Baker D."/>
            <person name="Gharbi K."/>
            <person name="Hall N."/>
            <person name="Watson M."/>
            <person name="Adriaenssens E.M."/>
            <person name="Foster-Nyarko E."/>
            <person name="Jarju S."/>
            <person name="Secka A."/>
            <person name="Antonio M."/>
            <person name="Oren A."/>
            <person name="Chaudhuri R.R."/>
            <person name="La Ragione R."/>
            <person name="Hildebrand F."/>
            <person name="Pallen M.J."/>
        </authorList>
    </citation>
    <scope>NUCLEOTIDE SEQUENCE</scope>
    <source>
        <strain evidence="10">ChiW3-316</strain>
    </source>
</reference>
<keyword evidence="5" id="KW-0472">Membrane</keyword>
<evidence type="ECO:0000256" key="2">
    <source>
        <dbReference type="ARBA" id="ARBA00008681"/>
    </source>
</evidence>
<evidence type="ECO:0000256" key="7">
    <source>
        <dbReference type="ARBA" id="ARBA00023288"/>
    </source>
</evidence>
<dbReference type="InterPro" id="IPR008816">
    <property type="entry name" value="Gly_zipper_2TM_dom"/>
</dbReference>
<gene>
    <name evidence="10" type="ORF">IAD20_08795</name>
</gene>
<proteinExistence type="inferred from homology"/>
<dbReference type="PANTHER" id="PTHR35603:SF1">
    <property type="entry name" value="OUTER MEMBRANE LIPOPROTEIN SLYB"/>
    <property type="match status" value="1"/>
</dbReference>
<name>A0A9D1M5U6_9PROT</name>
<comment type="similarity">
    <text evidence="2">Belongs to the rickettsiale 17 kDa surface antigen family.</text>
</comment>
<comment type="caution">
    <text evidence="10">The sequence shown here is derived from an EMBL/GenBank/DDBJ whole genome shotgun (WGS) entry which is preliminary data.</text>
</comment>
<keyword evidence="4 8" id="KW-0732">Signal</keyword>
<evidence type="ECO:0000256" key="1">
    <source>
        <dbReference type="ARBA" id="ARBA00004459"/>
    </source>
</evidence>
<dbReference type="Proteomes" id="UP000824107">
    <property type="component" value="Unassembled WGS sequence"/>
</dbReference>
<dbReference type="PANTHER" id="PTHR35603">
    <property type="match status" value="1"/>
</dbReference>
<feature type="domain" description="Glycine zipper 2TM" evidence="9">
    <location>
        <begin position="59"/>
        <end position="101"/>
    </location>
</feature>
<dbReference type="InterPro" id="IPR051407">
    <property type="entry name" value="Bact_OM_lipoprot/Surf_antigen"/>
</dbReference>
<evidence type="ECO:0000313" key="11">
    <source>
        <dbReference type="Proteomes" id="UP000824107"/>
    </source>
</evidence>
<evidence type="ECO:0000256" key="6">
    <source>
        <dbReference type="ARBA" id="ARBA00023139"/>
    </source>
</evidence>
<keyword evidence="6" id="KW-0564">Palmitate</keyword>
<evidence type="ECO:0000313" key="10">
    <source>
        <dbReference type="EMBL" id="HIU54159.1"/>
    </source>
</evidence>
<evidence type="ECO:0000259" key="9">
    <source>
        <dbReference type="Pfam" id="PF05433"/>
    </source>
</evidence>
<organism evidence="10 11">
    <name type="scientific">Candidatus Scatocola faecipullorum</name>
    <dbReference type="NCBI Taxonomy" id="2840917"/>
    <lineage>
        <taxon>Bacteria</taxon>
        <taxon>Pseudomonadati</taxon>
        <taxon>Pseudomonadota</taxon>
        <taxon>Alphaproteobacteria</taxon>
        <taxon>Rhodospirillales</taxon>
        <taxon>Rhodospirillaceae</taxon>
        <taxon>Rhodospirillaceae incertae sedis</taxon>
        <taxon>Candidatus Scatocola</taxon>
    </lineage>
</organism>
<evidence type="ECO:0000256" key="8">
    <source>
        <dbReference type="SAM" id="SignalP"/>
    </source>
</evidence>
<reference evidence="10" key="1">
    <citation type="submission" date="2020-10" db="EMBL/GenBank/DDBJ databases">
        <authorList>
            <person name="Gilroy R."/>
        </authorList>
    </citation>
    <scope>NUCLEOTIDE SEQUENCE</scope>
    <source>
        <strain evidence="10">ChiW3-316</strain>
    </source>
</reference>
<evidence type="ECO:0000256" key="5">
    <source>
        <dbReference type="ARBA" id="ARBA00023136"/>
    </source>
</evidence>
<dbReference type="GO" id="GO:0009279">
    <property type="term" value="C:cell outer membrane"/>
    <property type="evidence" value="ECO:0007669"/>
    <property type="project" value="UniProtKB-SubCell"/>
</dbReference>
<evidence type="ECO:0000256" key="4">
    <source>
        <dbReference type="ARBA" id="ARBA00022729"/>
    </source>
</evidence>
<comment type="subcellular location">
    <subcellularLocation>
        <location evidence="1">Cell outer membrane</location>
        <topology evidence="1">Lipid-anchor</topology>
    </subcellularLocation>
</comment>
<dbReference type="EMBL" id="DVNC01000061">
    <property type="protein sequence ID" value="HIU54159.1"/>
    <property type="molecule type" value="Genomic_DNA"/>
</dbReference>
<keyword evidence="7" id="KW-0449">Lipoprotein</keyword>
<dbReference type="PROSITE" id="PS51257">
    <property type="entry name" value="PROKAR_LIPOPROTEIN"/>
    <property type="match status" value="1"/>
</dbReference>
<dbReference type="AlphaFoldDB" id="A0A9D1M5U6"/>
<feature type="chain" id="PRO_5038983691" description="17 kDa surface antigen" evidence="8">
    <location>
        <begin position="21"/>
        <end position="151"/>
    </location>
</feature>
<feature type="signal peptide" evidence="8">
    <location>
        <begin position="1"/>
        <end position="20"/>
    </location>
</feature>